<evidence type="ECO:0000259" key="1">
    <source>
        <dbReference type="Pfam" id="PF00534"/>
    </source>
</evidence>
<protein>
    <recommendedName>
        <fullName evidence="1">Glycosyl transferase family 1 domain-containing protein</fullName>
    </recommendedName>
</protein>
<dbReference type="GO" id="GO:0016757">
    <property type="term" value="F:glycosyltransferase activity"/>
    <property type="evidence" value="ECO:0007669"/>
    <property type="project" value="InterPro"/>
</dbReference>
<feature type="domain" description="Glycosyl transferase family 1" evidence="1">
    <location>
        <begin position="2"/>
        <end position="56"/>
    </location>
</feature>
<proteinExistence type="predicted"/>
<organism evidence="2">
    <name type="scientific">marine sediment metagenome</name>
    <dbReference type="NCBI Taxonomy" id="412755"/>
    <lineage>
        <taxon>unclassified sequences</taxon>
        <taxon>metagenomes</taxon>
        <taxon>ecological metagenomes</taxon>
    </lineage>
</organism>
<dbReference type="InterPro" id="IPR001296">
    <property type="entry name" value="Glyco_trans_1"/>
</dbReference>
<sequence length="67" mass="7413">MKAFARLLKKHANTELRIVGGGPLRLKLELLAKILRLGESVSICGEKEPKDIPGEMWNTLLIATSRS</sequence>
<dbReference type="Pfam" id="PF00534">
    <property type="entry name" value="Glycos_transf_1"/>
    <property type="match status" value="1"/>
</dbReference>
<gene>
    <name evidence="2" type="ORF">S06H3_63161</name>
</gene>
<accession>X1PDX5</accession>
<dbReference type="AlphaFoldDB" id="X1PDX5"/>
<name>X1PDX5_9ZZZZ</name>
<evidence type="ECO:0000313" key="2">
    <source>
        <dbReference type="EMBL" id="GAI54487.1"/>
    </source>
</evidence>
<feature type="non-terminal residue" evidence="2">
    <location>
        <position position="67"/>
    </location>
</feature>
<dbReference type="EMBL" id="BARV01041838">
    <property type="protein sequence ID" value="GAI54487.1"/>
    <property type="molecule type" value="Genomic_DNA"/>
</dbReference>
<comment type="caution">
    <text evidence="2">The sequence shown here is derived from an EMBL/GenBank/DDBJ whole genome shotgun (WGS) entry which is preliminary data.</text>
</comment>
<dbReference type="Gene3D" id="3.40.50.2000">
    <property type="entry name" value="Glycogen Phosphorylase B"/>
    <property type="match status" value="1"/>
</dbReference>
<reference evidence="2" key="1">
    <citation type="journal article" date="2014" name="Front. Microbiol.">
        <title>High frequency of phylogenetically diverse reductive dehalogenase-homologous genes in deep subseafloor sedimentary metagenomes.</title>
        <authorList>
            <person name="Kawai M."/>
            <person name="Futagami T."/>
            <person name="Toyoda A."/>
            <person name="Takaki Y."/>
            <person name="Nishi S."/>
            <person name="Hori S."/>
            <person name="Arai W."/>
            <person name="Tsubouchi T."/>
            <person name="Morono Y."/>
            <person name="Uchiyama I."/>
            <person name="Ito T."/>
            <person name="Fujiyama A."/>
            <person name="Inagaki F."/>
            <person name="Takami H."/>
        </authorList>
    </citation>
    <scope>NUCLEOTIDE SEQUENCE</scope>
    <source>
        <strain evidence="2">Expedition CK06-06</strain>
    </source>
</reference>
<dbReference type="SUPFAM" id="SSF53756">
    <property type="entry name" value="UDP-Glycosyltransferase/glycogen phosphorylase"/>
    <property type="match status" value="1"/>
</dbReference>